<dbReference type="OrthoDB" id="1100567at2"/>
<dbReference type="Gene3D" id="2.60.120.1440">
    <property type="match status" value="1"/>
</dbReference>
<feature type="domain" description="FecR protein" evidence="2">
    <location>
        <begin position="131"/>
        <end position="225"/>
    </location>
</feature>
<dbReference type="PIRSF" id="PIRSF018266">
    <property type="entry name" value="FecR"/>
    <property type="match status" value="1"/>
</dbReference>
<organism evidence="4 5">
    <name type="scientific">Comamonas terrigena</name>
    <dbReference type="NCBI Taxonomy" id="32013"/>
    <lineage>
        <taxon>Bacteria</taxon>
        <taxon>Pseudomonadati</taxon>
        <taxon>Pseudomonadota</taxon>
        <taxon>Betaproteobacteria</taxon>
        <taxon>Burkholderiales</taxon>
        <taxon>Comamonadaceae</taxon>
        <taxon>Comamonas</taxon>
    </lineage>
</organism>
<protein>
    <submittedName>
        <fullName evidence="4">Iron dicitrate transport regulator FecR</fullName>
    </submittedName>
</protein>
<keyword evidence="1" id="KW-0732">Signal</keyword>
<dbReference type="GO" id="GO:0016989">
    <property type="term" value="F:sigma factor antagonist activity"/>
    <property type="evidence" value="ECO:0007669"/>
    <property type="project" value="TreeGrafter"/>
</dbReference>
<keyword evidence="5" id="KW-1185">Reference proteome</keyword>
<dbReference type="Pfam" id="PF16220">
    <property type="entry name" value="DUF4880"/>
    <property type="match status" value="1"/>
</dbReference>
<dbReference type="PANTHER" id="PTHR30273:SF2">
    <property type="entry name" value="PROTEIN FECR"/>
    <property type="match status" value="1"/>
</dbReference>
<feature type="signal peptide" evidence="1">
    <location>
        <begin position="1"/>
        <end position="21"/>
    </location>
</feature>
<dbReference type="Pfam" id="PF04773">
    <property type="entry name" value="FecR"/>
    <property type="match status" value="1"/>
</dbReference>
<dbReference type="RefSeq" id="WP_083520257.1">
    <property type="nucleotide sequence ID" value="NZ_PDEA01000001.1"/>
</dbReference>
<dbReference type="EMBL" id="PDEA01000001">
    <property type="protein sequence ID" value="PEH90006.1"/>
    <property type="molecule type" value="Genomic_DNA"/>
</dbReference>
<dbReference type="Proteomes" id="UP000220246">
    <property type="component" value="Unassembled WGS sequence"/>
</dbReference>
<feature type="domain" description="FecR N-terminal" evidence="3">
    <location>
        <begin position="34"/>
        <end position="74"/>
    </location>
</feature>
<sequence>MNRSTASASVSTAAASASVSAAAPLPLSREVALQAAEWFVQLQDGDATAADHQACAAWRAQAPAHEQAWQRALAVSQRAAGVPSALGSSLRRPQRVARRDAARALAVLMVVAPAGWLAWRTEPWQRWTASHATATGEWRSWTLADGSRMTLDTATVVQIEFDGHQRSIHLRSGAVFLETAPDPNPLPRPLVVLTPQGRVRAIGTRFSVSTEGDHSQVAVLQGAVEVQPRNAATALRLQAGEQTAFDRHQVAAAQPADSGAGQWAQGVLAVDDVRLGDFVAELGRYRHGLLRCDPAVAGLRLTGAFQLADTDAVLQNLVHLLPVQVIYRTRYWVTVLPAG</sequence>
<dbReference type="STRING" id="1219032.GCA_001515545_00691"/>
<dbReference type="PANTHER" id="PTHR30273">
    <property type="entry name" value="PERIPLASMIC SIGNAL SENSOR AND SIGMA FACTOR ACTIVATOR FECR-RELATED"/>
    <property type="match status" value="1"/>
</dbReference>
<dbReference type="AlphaFoldDB" id="A0A2A7UXU2"/>
<proteinExistence type="predicted"/>
<dbReference type="GeneID" id="80802251"/>
<evidence type="ECO:0000313" key="4">
    <source>
        <dbReference type="EMBL" id="PEH90006.1"/>
    </source>
</evidence>
<dbReference type="InterPro" id="IPR006860">
    <property type="entry name" value="FecR"/>
</dbReference>
<reference evidence="5" key="1">
    <citation type="submission" date="2017-09" db="EMBL/GenBank/DDBJ databases">
        <title>FDA dAtabase for Regulatory Grade micrObial Sequences (FDA-ARGOS): Supporting development and validation of Infectious Disease Dx tests.</title>
        <authorList>
            <person name="Minogue T."/>
            <person name="Wolcott M."/>
            <person name="Wasieloski L."/>
            <person name="Aguilar W."/>
            <person name="Moore D."/>
            <person name="Tallon L."/>
            <person name="Sadzewicz L."/>
            <person name="Ott S."/>
            <person name="Zhao X."/>
            <person name="Nagaraj S."/>
            <person name="Vavikolanu K."/>
            <person name="Aluvathingal J."/>
            <person name="Nadendla S."/>
            <person name="Sichtig H."/>
        </authorList>
    </citation>
    <scope>NUCLEOTIDE SEQUENCE [LARGE SCALE GENOMIC DNA]</scope>
    <source>
        <strain evidence="5">FDAARGOS_394</strain>
    </source>
</reference>
<gene>
    <name evidence="4" type="ORF">CRM82_16670</name>
</gene>
<evidence type="ECO:0000259" key="2">
    <source>
        <dbReference type="Pfam" id="PF04773"/>
    </source>
</evidence>
<comment type="caution">
    <text evidence="4">The sequence shown here is derived from an EMBL/GenBank/DDBJ whole genome shotgun (WGS) entry which is preliminary data.</text>
</comment>
<evidence type="ECO:0000313" key="5">
    <source>
        <dbReference type="Proteomes" id="UP000220246"/>
    </source>
</evidence>
<evidence type="ECO:0000259" key="3">
    <source>
        <dbReference type="Pfam" id="PF16220"/>
    </source>
</evidence>
<dbReference type="InterPro" id="IPR032623">
    <property type="entry name" value="FecR_N"/>
</dbReference>
<evidence type="ECO:0000256" key="1">
    <source>
        <dbReference type="SAM" id="SignalP"/>
    </source>
</evidence>
<feature type="chain" id="PRO_5013219027" evidence="1">
    <location>
        <begin position="22"/>
        <end position="339"/>
    </location>
</feature>
<accession>A0A2A7UXU2</accession>
<name>A0A2A7UXU2_COMTR</name>
<dbReference type="InterPro" id="IPR012373">
    <property type="entry name" value="Ferrdict_sens_TM"/>
</dbReference>